<organism evidence="9 10">
    <name type="scientific">Sinanodonta woodiana</name>
    <name type="common">Chinese pond mussel</name>
    <name type="synonym">Anodonta woodiana</name>
    <dbReference type="NCBI Taxonomy" id="1069815"/>
    <lineage>
        <taxon>Eukaryota</taxon>
        <taxon>Metazoa</taxon>
        <taxon>Spiralia</taxon>
        <taxon>Lophotrochozoa</taxon>
        <taxon>Mollusca</taxon>
        <taxon>Bivalvia</taxon>
        <taxon>Autobranchia</taxon>
        <taxon>Heteroconchia</taxon>
        <taxon>Palaeoheterodonta</taxon>
        <taxon>Unionida</taxon>
        <taxon>Unionoidea</taxon>
        <taxon>Unionidae</taxon>
        <taxon>Unioninae</taxon>
        <taxon>Sinanodonta</taxon>
    </lineage>
</organism>
<dbReference type="GO" id="GO:0005737">
    <property type="term" value="C:cytoplasm"/>
    <property type="evidence" value="ECO:0007669"/>
    <property type="project" value="UniProtKB-SubCell"/>
</dbReference>
<keyword evidence="3" id="KW-0963">Cytoplasm</keyword>
<dbReference type="Gene3D" id="2.60.40.10">
    <property type="entry name" value="Immunoglobulins"/>
    <property type="match status" value="17"/>
</dbReference>
<dbReference type="InterPro" id="IPR036116">
    <property type="entry name" value="FN3_sf"/>
</dbReference>
<feature type="domain" description="Ig-like" evidence="7">
    <location>
        <begin position="503"/>
        <end position="591"/>
    </location>
</feature>
<keyword evidence="4" id="KW-0677">Repeat</keyword>
<evidence type="ECO:0000313" key="10">
    <source>
        <dbReference type="Proteomes" id="UP001634394"/>
    </source>
</evidence>
<protein>
    <submittedName>
        <fullName evidence="9">Uncharacterized protein</fullName>
    </submittedName>
</protein>
<feature type="region of interest" description="Disordered" evidence="6">
    <location>
        <begin position="2575"/>
        <end position="2749"/>
    </location>
</feature>
<feature type="region of interest" description="Disordered" evidence="6">
    <location>
        <begin position="2325"/>
        <end position="2384"/>
    </location>
</feature>
<dbReference type="Pfam" id="PF07679">
    <property type="entry name" value="I-set"/>
    <property type="match status" value="5"/>
</dbReference>
<feature type="domain" description="Fibronectin type-III" evidence="8">
    <location>
        <begin position="1249"/>
        <end position="1347"/>
    </location>
</feature>
<dbReference type="SMART" id="SM00060">
    <property type="entry name" value="FN3"/>
    <property type="match status" value="12"/>
</dbReference>
<feature type="domain" description="Fibronectin type-III" evidence="8">
    <location>
        <begin position="744"/>
        <end position="840"/>
    </location>
</feature>
<dbReference type="InterPro" id="IPR036179">
    <property type="entry name" value="Ig-like_dom_sf"/>
</dbReference>
<feature type="domain" description="Ig-like" evidence="7">
    <location>
        <begin position="174"/>
        <end position="263"/>
    </location>
</feature>
<dbReference type="EMBL" id="JBJQND010000014">
    <property type="protein sequence ID" value="KAL3855238.1"/>
    <property type="molecule type" value="Genomic_DNA"/>
</dbReference>
<gene>
    <name evidence="9" type="ORF">ACJMK2_014457</name>
</gene>
<proteinExistence type="inferred from homology"/>
<evidence type="ECO:0000256" key="2">
    <source>
        <dbReference type="ARBA" id="ARBA00006692"/>
    </source>
</evidence>
<dbReference type="Proteomes" id="UP001634394">
    <property type="component" value="Unassembled WGS sequence"/>
</dbReference>
<keyword evidence="5" id="KW-0393">Immunoglobulin domain</keyword>
<dbReference type="PANTHER" id="PTHR13817:SF151">
    <property type="entry name" value="TITIN"/>
    <property type="match status" value="1"/>
</dbReference>
<dbReference type="InterPro" id="IPR003598">
    <property type="entry name" value="Ig_sub2"/>
</dbReference>
<feature type="domain" description="Fibronectin type-III" evidence="8">
    <location>
        <begin position="945"/>
        <end position="1048"/>
    </location>
</feature>
<dbReference type="SUPFAM" id="SSF49265">
    <property type="entry name" value="Fibronectin type III"/>
    <property type="match status" value="8"/>
</dbReference>
<dbReference type="PROSITE" id="PS50853">
    <property type="entry name" value="FN3"/>
    <property type="match status" value="12"/>
</dbReference>
<feature type="compositionally biased region" description="Polar residues" evidence="6">
    <location>
        <begin position="2436"/>
        <end position="2449"/>
    </location>
</feature>
<feature type="domain" description="Fibronectin type-III" evidence="8">
    <location>
        <begin position="1447"/>
        <end position="1549"/>
    </location>
</feature>
<evidence type="ECO:0000256" key="6">
    <source>
        <dbReference type="SAM" id="MobiDB-lite"/>
    </source>
</evidence>
<dbReference type="FunFam" id="2.60.40.10:FF:000344">
    <property type="entry name" value="Muscle M-line assembly protein unc-89"/>
    <property type="match status" value="1"/>
</dbReference>
<feature type="compositionally biased region" description="Polar residues" evidence="6">
    <location>
        <begin position="2334"/>
        <end position="2347"/>
    </location>
</feature>
<comment type="similarity">
    <text evidence="2">Belongs to the protein kinase superfamily. CAMK Ser/Thr protein kinase family.</text>
</comment>
<dbReference type="InterPro" id="IPR050964">
    <property type="entry name" value="Striated_Muscle_Regulatory"/>
</dbReference>
<accession>A0ABD3V3T7</accession>
<feature type="region of interest" description="Disordered" evidence="6">
    <location>
        <begin position="2224"/>
        <end position="2291"/>
    </location>
</feature>
<dbReference type="FunFam" id="2.60.40.10:FF:000147">
    <property type="entry name" value="Myosin light chain kinase"/>
    <property type="match status" value="1"/>
</dbReference>
<feature type="compositionally biased region" description="Basic and acidic residues" evidence="6">
    <location>
        <begin position="2366"/>
        <end position="2384"/>
    </location>
</feature>
<feature type="compositionally biased region" description="Basic residues" evidence="6">
    <location>
        <begin position="2677"/>
        <end position="2688"/>
    </location>
</feature>
<dbReference type="InterPro" id="IPR013783">
    <property type="entry name" value="Ig-like_fold"/>
</dbReference>
<dbReference type="PROSITE" id="PS50835">
    <property type="entry name" value="IG_LIKE"/>
    <property type="match status" value="5"/>
</dbReference>
<feature type="domain" description="Fibronectin type-III" evidence="8">
    <location>
        <begin position="1052"/>
        <end position="1144"/>
    </location>
</feature>
<feature type="region of interest" description="Disordered" evidence="6">
    <location>
        <begin position="2518"/>
        <end position="2553"/>
    </location>
</feature>
<reference evidence="9 10" key="1">
    <citation type="submission" date="2024-11" db="EMBL/GenBank/DDBJ databases">
        <title>Chromosome-level genome assembly of the freshwater bivalve Anodonta woodiana.</title>
        <authorList>
            <person name="Chen X."/>
        </authorList>
    </citation>
    <scope>NUCLEOTIDE SEQUENCE [LARGE SCALE GENOMIC DNA]</scope>
    <source>
        <strain evidence="9">MN2024</strain>
        <tissue evidence="9">Gills</tissue>
    </source>
</reference>
<dbReference type="Pfam" id="PF00041">
    <property type="entry name" value="fn3"/>
    <property type="match status" value="9"/>
</dbReference>
<comment type="subcellular location">
    <subcellularLocation>
        <location evidence="1">Cytoplasm</location>
    </subcellularLocation>
</comment>
<evidence type="ECO:0000313" key="9">
    <source>
        <dbReference type="EMBL" id="KAL3855238.1"/>
    </source>
</evidence>
<evidence type="ECO:0000256" key="4">
    <source>
        <dbReference type="ARBA" id="ARBA00022737"/>
    </source>
</evidence>
<dbReference type="FunFam" id="2.60.40.10:FF:000425">
    <property type="entry name" value="Myosin light chain kinase"/>
    <property type="match status" value="3"/>
</dbReference>
<feature type="domain" description="Ig-like" evidence="7">
    <location>
        <begin position="378"/>
        <end position="467"/>
    </location>
</feature>
<keyword evidence="10" id="KW-1185">Reference proteome</keyword>
<feature type="domain" description="Ig-like" evidence="7">
    <location>
        <begin position="61"/>
        <end position="149"/>
    </location>
</feature>
<feature type="compositionally biased region" description="Basic and acidic residues" evidence="6">
    <location>
        <begin position="2696"/>
        <end position="2706"/>
    </location>
</feature>
<evidence type="ECO:0000259" key="7">
    <source>
        <dbReference type="PROSITE" id="PS50835"/>
    </source>
</evidence>
<feature type="region of interest" description="Disordered" evidence="6">
    <location>
        <begin position="2416"/>
        <end position="2452"/>
    </location>
</feature>
<dbReference type="InterPro" id="IPR003599">
    <property type="entry name" value="Ig_sub"/>
</dbReference>
<dbReference type="InterPro" id="IPR013098">
    <property type="entry name" value="Ig_I-set"/>
</dbReference>
<dbReference type="CDD" id="cd00063">
    <property type="entry name" value="FN3"/>
    <property type="match status" value="12"/>
</dbReference>
<feature type="domain" description="Fibronectin type-III" evidence="8">
    <location>
        <begin position="1350"/>
        <end position="1446"/>
    </location>
</feature>
<feature type="compositionally biased region" description="Basic and acidic residues" evidence="6">
    <location>
        <begin position="592"/>
        <end position="607"/>
    </location>
</feature>
<sequence>MPERRKIQKPNIKSAPQGDREVDSPEFHRVLEPKDDIEQQKDKLSDDRSVAPEYNDGTTRPVFKKRLKKVACNLGDTTELVCVVSGNPAPKVLWLKNNRPLKDTDGCRVVVDGAMNMLIFPSVTEDDLGLYTARAMNVNGSVMSSEELTLRDGREAQNVAAPPESPMDLDFNTPSYFFQMSSCHVEEGRLARFDCRVVAYPRPDIVWMRDGKVVESGERYKLLNFNNEIYSLLIQNVEIEDTGRYTCWARNKFGEAMTEAYLNVIALKADKEEGDLAPNFLTKFYDQKVTEGVPAEFKCIIEGRPVPAVTWVMNDMEIREGPGIKMRHQDGMVSLELKSAKREHAGEYTCHISNHLGQAKCSATLTVLEDKLRGPILPKFLKRFDHISAREGDEAKFECIVVGEPSPTIAWLFDHKPIPESNKRFVITREGDIHTLTVKGVRFEDDGKITCKASNSEGEVYCSANMYVRESKKSRETPESMILGTSPAGAKPDAFDGRHGYVPTFTKRLNDYAAPVGTRAKFECKVMGIPEPDISWMKDGRVISPGGRYVMKRDDGVCTLIIDNLNAGDAGVFTCIASNAAGKSSSLAQLKVGDEKEIPKERSHDEESYTPTKRPLKDLSKPDGVPTIPYDKPTLLDVRGDAAKLSWLPAKTTNLPTEARRVSYIVESRELPGFEWTKVSTGIPGNTYVARNLRPDKDYEFRVRAQNQYGVSEPTKVTSLPKREEDVKKLYVDLPELRAPPKLPVSRPFITEMGDETVRLAWKPVESIHPRPHPSVSYRLEAKTLPGTEWTPITSRTQDTTHYFSELMPDRDYLFRVRAENEFGVSEPTDSLWLPRARRFTGVPVERPQIVELEPHQARLRWQRVNIPVFDHDDEPLLYMLEMEEPSRDWRTIAYDLDDTEYIIDGLKPGRDYRFRVRAKTPAGVISEPSPIASLYTTLAKTRTPIDRLEVERYEPETQSMQLSWQRVDIPPFDTKDEPLMYMLEYRVPHISDWRTLVSGIPMTRYRVTELMPDQDYQFRVRALSPYGISQPSAVLPVSYRQLSTAPIRPLYTGQLEISDFEPDGLRLSWRPPVLDTSQQIRYKVERQEPPRLEWVPLASGLTDTSYRVTGLQPTKDYKFRVIPEVGGHHYEPTHPVSLSTIPVRPRMHMQEPKLREQGPDSVQLSWPPAEFPIYQRQRMPLYYSLEMMELPSTTWVPVGRRIPDTTYTVTGLRPDRDYKFRVRAVTDFVSSEPSLPVTFYRRPVPTFPHHEPLVKDVSANAIMLTWQPAVFPGGGIAAPVSYHIEIQTPPGVSTWTPILANHPSCSARLTDLRPDLDYLVRVRAQFKDILTEPTLPVYIPRRAVPPRLPCDEPYPVEIAPNAVKLQWRSAELPVHINDYSPVTYRVEVQEQPDKSWVTVARGIPHTDFKITNLNPEKDYMFRIRGENDYGLSEPTRPVHIRKRAVAPRLPSDAPLIFDVGSGSAKLSWRPADIPSYFSDLTPIYYTIYIQEPPSKSWRPLVRKIPHTMYHVTGLLPDRDYDFRIQAENEFGASRPTESARLPRKSGYKAPVYIPEIDDFDEDYTAVKLRWKPQAVTPYTRSSMRYQVESWEPLARTWQPLATGISEPSYTVRGLKSGVDNLYRIRAEADQLGPSEPSVPISVSRDNRWYRTLLSDNLRDQYRIPVYRPQLHEVEPDSVKLSWQPSRLPSMSYGRPVRYTIEMREIPSQVWRPIATDLLDTAYRATNLRPKSEYEFRVRALTDNGPSEPSLPVPLYRRPVIPTVRLEAPEIFDVDEDAMTLRWARVDVPAFSRDDEPITFMIETQRLPDYEWQPMVRGLTSTQHRLTGLKPYQDYIFRVRGEYPSGYTAPSPPVPVYRRPSESDFLTNWRPSRYSVQSYASIPKQRLSRPQQKHIYEPLPTQSLRASLPRPASSFHQSPHRPLSLKESTLVEKPKSFDTEFLPKLKASEPVPVYKKRRFSVVNDIVSFFEKSRDHIKAHLTDELDSPKFTSFVKDGLLVQDSHDVIPSRRARTRSLGFITPTLRRSMSMDLMPKVLGIDISEKIKTYQDVLRLPSKIFTQSSGRSLSLVSAKDAYSHYKPTKIFDDDDYAFAARSSVSGYRKFHGDTLVYSTMDNRFTPAYCVLEDKELSSFPIHRSSDDASPGYLCMSKFSVLVDIPGTSCDLPTRSYRSDSPYKRVSGISYDDWKYRARPLSPSITAILSRYPSSRASSPYKYYSRESSTDSLRGEYTAPETKVSSTRKSRSPVKSFKYSKTPIKQEKYPSHISQSPSILRTGGGRFPAKISPVRSKHISPMKDKLRSLSLDAEMKETLSLANELKQFRSASVAVPSRTHIPDSSFQTTPKTTDSPRYIGYSTVSNMSTQKHSSKFDSPRQDSKYDRQKYSRRYESPSFKSYLPRSASVGSLYKAASMSSLTGYGQERSVSRYESPYNRAYQPRPSSTHEAPYQSRSLSRDYSYKPRFSSSSYDLHKLESDSHALSHRPSDLFMSLSRDTSYKTSMLPRTDYKGSYGKFKIGNTYTSSTAKQKPTSKSSKFVSSPTKQGSTIVSSTWPLGRSRSLPKELSRFYDQQASYSSRNYDSTRVRYPSHDSSYRTRSLSNGRSSGSGLKYSTPERYSAYSRVSSEPRLSYRTSRARSVSPVSSTVRDVFSSIRSSLDRTRSASRYQGPGLKDRSPGRYSLTKHRLTSKPKVTKVIQISSRDKYTPEPDASKYSTTVTLGGQSVYQHGSPTRQNRYLPQFPKNGTYTQSKAHT</sequence>
<dbReference type="SMART" id="SM00408">
    <property type="entry name" value="IGc2"/>
    <property type="match status" value="5"/>
</dbReference>
<feature type="region of interest" description="Disordered" evidence="6">
    <location>
        <begin position="1"/>
        <end position="57"/>
    </location>
</feature>
<dbReference type="InterPro" id="IPR007110">
    <property type="entry name" value="Ig-like_dom"/>
</dbReference>
<feature type="domain" description="Fibronectin type-III" evidence="8">
    <location>
        <begin position="1765"/>
        <end position="1861"/>
    </location>
</feature>
<name>A0ABD3V3T7_SINWO</name>
<feature type="domain" description="Fibronectin type-III" evidence="8">
    <location>
        <begin position="1551"/>
        <end position="1646"/>
    </location>
</feature>
<dbReference type="PANTHER" id="PTHR13817">
    <property type="entry name" value="TITIN"/>
    <property type="match status" value="1"/>
</dbReference>
<feature type="domain" description="Fibronectin type-III" evidence="8">
    <location>
        <begin position="1149"/>
        <end position="1245"/>
    </location>
</feature>
<evidence type="ECO:0000256" key="5">
    <source>
        <dbReference type="ARBA" id="ARBA00023319"/>
    </source>
</evidence>
<dbReference type="EMBL" id="JBJQND010000014">
    <property type="protein sequence ID" value="KAL3855240.1"/>
    <property type="molecule type" value="Genomic_DNA"/>
</dbReference>
<evidence type="ECO:0000256" key="1">
    <source>
        <dbReference type="ARBA" id="ARBA00004496"/>
    </source>
</evidence>
<feature type="compositionally biased region" description="Polar residues" evidence="6">
    <location>
        <begin position="2627"/>
        <end position="2642"/>
    </location>
</feature>
<evidence type="ECO:0000256" key="3">
    <source>
        <dbReference type="ARBA" id="ARBA00022490"/>
    </source>
</evidence>
<feature type="compositionally biased region" description="Low complexity" evidence="6">
    <location>
        <begin position="2593"/>
        <end position="2605"/>
    </location>
</feature>
<dbReference type="SMART" id="SM00409">
    <property type="entry name" value="IG"/>
    <property type="match status" value="5"/>
</dbReference>
<feature type="compositionally biased region" description="Polar residues" evidence="6">
    <location>
        <begin position="2708"/>
        <end position="2749"/>
    </location>
</feature>
<dbReference type="InterPro" id="IPR003961">
    <property type="entry name" value="FN3_dom"/>
</dbReference>
<comment type="caution">
    <text evidence="9">The sequence shown here is derived from an EMBL/GenBank/DDBJ whole genome shotgun (WGS) entry which is preliminary data.</text>
</comment>
<feature type="compositionally biased region" description="Basic and acidic residues" evidence="6">
    <location>
        <begin position="2577"/>
        <end position="2590"/>
    </location>
</feature>
<feature type="compositionally biased region" description="Basic and acidic residues" evidence="6">
    <location>
        <begin position="18"/>
        <end position="50"/>
    </location>
</feature>
<feature type="region of interest" description="Disordered" evidence="6">
    <location>
        <begin position="592"/>
        <end position="632"/>
    </location>
</feature>
<feature type="compositionally biased region" description="Polar residues" evidence="6">
    <location>
        <begin position="2354"/>
        <end position="2363"/>
    </location>
</feature>
<feature type="domain" description="Fibronectin type-III" evidence="8">
    <location>
        <begin position="1665"/>
        <end position="1760"/>
    </location>
</feature>
<feature type="domain" description="Fibronectin type-III" evidence="8">
    <location>
        <begin position="629"/>
        <end position="725"/>
    </location>
</feature>
<feature type="domain" description="Ig-like" evidence="7">
    <location>
        <begin position="278"/>
        <end position="366"/>
    </location>
</feature>
<evidence type="ECO:0000259" key="8">
    <source>
        <dbReference type="PROSITE" id="PS50853"/>
    </source>
</evidence>
<feature type="compositionally biased region" description="Polar residues" evidence="6">
    <location>
        <begin position="2518"/>
        <end position="2549"/>
    </location>
</feature>
<feature type="domain" description="Fibronectin type-III" evidence="8">
    <location>
        <begin position="844"/>
        <end position="940"/>
    </location>
</feature>
<dbReference type="SUPFAM" id="SSF48726">
    <property type="entry name" value="Immunoglobulin"/>
    <property type="match status" value="5"/>
</dbReference>